<evidence type="ECO:0000313" key="3">
    <source>
        <dbReference type="EMBL" id="GAA4649980.1"/>
    </source>
</evidence>
<accession>A0ABP8V1M0</accession>
<organism evidence="3 4">
    <name type="scientific">Kistimonas scapharcae</name>
    <dbReference type="NCBI Taxonomy" id="1036133"/>
    <lineage>
        <taxon>Bacteria</taxon>
        <taxon>Pseudomonadati</taxon>
        <taxon>Pseudomonadota</taxon>
        <taxon>Gammaproteobacteria</taxon>
        <taxon>Oceanospirillales</taxon>
        <taxon>Endozoicomonadaceae</taxon>
        <taxon>Kistimonas</taxon>
    </lineage>
</organism>
<protein>
    <recommendedName>
        <fullName evidence="2">Response regulatory domain-containing protein</fullName>
    </recommendedName>
</protein>
<keyword evidence="4" id="KW-1185">Reference proteome</keyword>
<dbReference type="InterPro" id="IPR001789">
    <property type="entry name" value="Sig_transdc_resp-reg_receiver"/>
</dbReference>
<dbReference type="SUPFAM" id="SSF52172">
    <property type="entry name" value="CheY-like"/>
    <property type="match status" value="1"/>
</dbReference>
<evidence type="ECO:0000259" key="2">
    <source>
        <dbReference type="PROSITE" id="PS50110"/>
    </source>
</evidence>
<comment type="caution">
    <text evidence="3">The sequence shown here is derived from an EMBL/GenBank/DDBJ whole genome shotgun (WGS) entry which is preliminary data.</text>
</comment>
<dbReference type="PROSITE" id="PS50110">
    <property type="entry name" value="RESPONSE_REGULATORY"/>
    <property type="match status" value="1"/>
</dbReference>
<proteinExistence type="predicted"/>
<dbReference type="InterPro" id="IPR011006">
    <property type="entry name" value="CheY-like_superfamily"/>
</dbReference>
<feature type="domain" description="Response regulatory" evidence="2">
    <location>
        <begin position="2"/>
        <end position="102"/>
    </location>
</feature>
<dbReference type="Pfam" id="PF00072">
    <property type="entry name" value="Response_reg"/>
    <property type="match status" value="1"/>
</dbReference>
<evidence type="ECO:0000313" key="4">
    <source>
        <dbReference type="Proteomes" id="UP001500604"/>
    </source>
</evidence>
<feature type="modified residue" description="4-aspartylphosphate" evidence="1">
    <location>
        <position position="51"/>
    </location>
</feature>
<evidence type="ECO:0000256" key="1">
    <source>
        <dbReference type="PROSITE-ProRule" id="PRU00169"/>
    </source>
</evidence>
<keyword evidence="1" id="KW-0597">Phosphoprotein</keyword>
<dbReference type="RefSeq" id="WP_345196048.1">
    <property type="nucleotide sequence ID" value="NZ_BAABFL010000345.1"/>
</dbReference>
<dbReference type="SMART" id="SM00448">
    <property type="entry name" value="REC"/>
    <property type="match status" value="1"/>
</dbReference>
<sequence length="102" mass="11643">MQILLIDDELEILRAIHRVIKRHTDHNTLMLQGIDCPTELEGLSFDLIITDQRMPGLSGTDILHHLARQNHPAKRILLSAYTDFNNVVTSFNNLKSRLTLGM</sequence>
<dbReference type="EMBL" id="BAABFL010000345">
    <property type="protein sequence ID" value="GAA4649980.1"/>
    <property type="molecule type" value="Genomic_DNA"/>
</dbReference>
<reference evidence="4" key="1">
    <citation type="journal article" date="2019" name="Int. J. Syst. Evol. Microbiol.">
        <title>The Global Catalogue of Microorganisms (GCM) 10K type strain sequencing project: providing services to taxonomists for standard genome sequencing and annotation.</title>
        <authorList>
            <consortium name="The Broad Institute Genomics Platform"/>
            <consortium name="The Broad Institute Genome Sequencing Center for Infectious Disease"/>
            <person name="Wu L."/>
            <person name="Ma J."/>
        </authorList>
    </citation>
    <scope>NUCLEOTIDE SEQUENCE [LARGE SCALE GENOMIC DNA]</scope>
    <source>
        <strain evidence="4">JCM 17805</strain>
    </source>
</reference>
<dbReference type="Gene3D" id="3.40.50.2300">
    <property type="match status" value="1"/>
</dbReference>
<dbReference type="Proteomes" id="UP001500604">
    <property type="component" value="Unassembled WGS sequence"/>
</dbReference>
<name>A0ABP8V1M0_9GAMM</name>
<gene>
    <name evidence="3" type="ORF">GCM10023116_22630</name>
</gene>